<dbReference type="AlphaFoldDB" id="A0A1X6XIN4"/>
<dbReference type="InterPro" id="IPR003837">
    <property type="entry name" value="GatC"/>
</dbReference>
<gene>
    <name evidence="1" type="primary">gatC</name>
    <name evidence="2" type="ORF">FM105_10110</name>
</gene>
<accession>A0A1X6XIN4</accession>
<keyword evidence="1 2" id="KW-0436">Ligase</keyword>
<dbReference type="GO" id="GO:0006450">
    <property type="term" value="P:regulation of translational fidelity"/>
    <property type="evidence" value="ECO:0007669"/>
    <property type="project" value="InterPro"/>
</dbReference>
<keyword evidence="1" id="KW-0648">Protein biosynthesis</keyword>
<dbReference type="GO" id="GO:0050567">
    <property type="term" value="F:glutaminyl-tRNA synthase (glutamine-hydrolyzing) activity"/>
    <property type="evidence" value="ECO:0007669"/>
    <property type="project" value="UniProtKB-UniRule"/>
</dbReference>
<dbReference type="Gene3D" id="1.10.20.60">
    <property type="entry name" value="Glu-tRNAGln amidotransferase C subunit, N-terminal domain"/>
    <property type="match status" value="1"/>
</dbReference>
<dbReference type="HAMAP" id="MF_00122">
    <property type="entry name" value="GatC"/>
    <property type="match status" value="1"/>
</dbReference>
<comment type="function">
    <text evidence="1">Allows the formation of correctly charged Asn-tRNA(Asn) or Gln-tRNA(Gln) through the transamidation of misacylated Asp-tRNA(Asn) or Glu-tRNA(Gln) in organisms which lack either or both of asparaginyl-tRNA or glutaminyl-tRNA synthetases. The reaction takes place in the presence of glutamine and ATP through an activated phospho-Asp-tRNA(Asn) or phospho-Glu-tRNA(Gln).</text>
</comment>
<dbReference type="GO" id="GO:0006412">
    <property type="term" value="P:translation"/>
    <property type="evidence" value="ECO:0007669"/>
    <property type="project" value="UniProtKB-UniRule"/>
</dbReference>
<dbReference type="SUPFAM" id="SSF141000">
    <property type="entry name" value="Glu-tRNAGln amidotransferase C subunit"/>
    <property type="match status" value="1"/>
</dbReference>
<dbReference type="PANTHER" id="PTHR15004">
    <property type="entry name" value="GLUTAMYL-TRNA(GLN) AMIDOTRANSFERASE SUBUNIT C, MITOCHONDRIAL"/>
    <property type="match status" value="1"/>
</dbReference>
<evidence type="ECO:0000313" key="3">
    <source>
        <dbReference type="Proteomes" id="UP000196581"/>
    </source>
</evidence>
<dbReference type="GO" id="GO:0050566">
    <property type="term" value="F:asparaginyl-tRNA synthase (glutamine-hydrolyzing) activity"/>
    <property type="evidence" value="ECO:0007669"/>
    <property type="project" value="RHEA"/>
</dbReference>
<comment type="catalytic activity">
    <reaction evidence="1">
        <text>L-glutamyl-tRNA(Gln) + L-glutamine + ATP + H2O = L-glutaminyl-tRNA(Gln) + L-glutamate + ADP + phosphate + H(+)</text>
        <dbReference type="Rhea" id="RHEA:17521"/>
        <dbReference type="Rhea" id="RHEA-COMP:9681"/>
        <dbReference type="Rhea" id="RHEA-COMP:9684"/>
        <dbReference type="ChEBI" id="CHEBI:15377"/>
        <dbReference type="ChEBI" id="CHEBI:15378"/>
        <dbReference type="ChEBI" id="CHEBI:29985"/>
        <dbReference type="ChEBI" id="CHEBI:30616"/>
        <dbReference type="ChEBI" id="CHEBI:43474"/>
        <dbReference type="ChEBI" id="CHEBI:58359"/>
        <dbReference type="ChEBI" id="CHEBI:78520"/>
        <dbReference type="ChEBI" id="CHEBI:78521"/>
        <dbReference type="ChEBI" id="CHEBI:456216"/>
    </reaction>
</comment>
<evidence type="ECO:0000313" key="2">
    <source>
        <dbReference type="EMBL" id="SLM99016.1"/>
    </source>
</evidence>
<organism evidence="2 3">
    <name type="scientific">Brevibacterium yomogidense</name>
    <dbReference type="NCBI Taxonomy" id="946573"/>
    <lineage>
        <taxon>Bacteria</taxon>
        <taxon>Bacillati</taxon>
        <taxon>Actinomycetota</taxon>
        <taxon>Actinomycetes</taxon>
        <taxon>Micrococcales</taxon>
        <taxon>Brevibacteriaceae</taxon>
        <taxon>Brevibacterium</taxon>
    </lineage>
</organism>
<comment type="similarity">
    <text evidence="1">Belongs to the GatC family.</text>
</comment>
<protein>
    <recommendedName>
        <fullName evidence="1">Aspartyl/glutamyl-tRNA(Asn/Gln) amidotransferase subunit C</fullName>
        <shortName evidence="1">Asp/Glu-ADT subunit C</shortName>
        <ecNumber evidence="1">6.3.5.-</ecNumber>
    </recommendedName>
</protein>
<sequence length="101" mass="10402">MADAAAITAGQVEHLAELARIAMSSEELEKTAGDLDQILANVARVAEVATDDVPATSHPIPLTNVLRDDVVGSPLTAEQALSGAPASEDGKFLVPQILGED</sequence>
<dbReference type="PANTHER" id="PTHR15004:SF0">
    <property type="entry name" value="GLUTAMYL-TRNA(GLN) AMIDOTRANSFERASE SUBUNIT C, MITOCHONDRIAL"/>
    <property type="match status" value="1"/>
</dbReference>
<reference evidence="3" key="1">
    <citation type="submission" date="2017-02" db="EMBL/GenBank/DDBJ databases">
        <authorList>
            <person name="Dridi B."/>
        </authorList>
    </citation>
    <scope>NUCLEOTIDE SEQUENCE [LARGE SCALE GENOMIC DNA]</scope>
    <source>
        <strain evidence="3">B Co 03.10</strain>
    </source>
</reference>
<evidence type="ECO:0000256" key="1">
    <source>
        <dbReference type="HAMAP-Rule" id="MF_00122"/>
    </source>
</evidence>
<dbReference type="GO" id="GO:0016740">
    <property type="term" value="F:transferase activity"/>
    <property type="evidence" value="ECO:0007669"/>
    <property type="project" value="UniProtKB-KW"/>
</dbReference>
<keyword evidence="1" id="KW-0547">Nucleotide-binding</keyword>
<dbReference type="RefSeq" id="WP_087007800.1">
    <property type="nucleotide sequence ID" value="NZ_FWFF01000017.1"/>
</dbReference>
<keyword evidence="3" id="KW-1185">Reference proteome</keyword>
<keyword evidence="1" id="KW-0067">ATP-binding</keyword>
<comment type="catalytic activity">
    <reaction evidence="1">
        <text>L-aspartyl-tRNA(Asn) + L-glutamine + ATP + H2O = L-asparaginyl-tRNA(Asn) + L-glutamate + ADP + phosphate + 2 H(+)</text>
        <dbReference type="Rhea" id="RHEA:14513"/>
        <dbReference type="Rhea" id="RHEA-COMP:9674"/>
        <dbReference type="Rhea" id="RHEA-COMP:9677"/>
        <dbReference type="ChEBI" id="CHEBI:15377"/>
        <dbReference type="ChEBI" id="CHEBI:15378"/>
        <dbReference type="ChEBI" id="CHEBI:29985"/>
        <dbReference type="ChEBI" id="CHEBI:30616"/>
        <dbReference type="ChEBI" id="CHEBI:43474"/>
        <dbReference type="ChEBI" id="CHEBI:58359"/>
        <dbReference type="ChEBI" id="CHEBI:78515"/>
        <dbReference type="ChEBI" id="CHEBI:78516"/>
        <dbReference type="ChEBI" id="CHEBI:456216"/>
    </reaction>
</comment>
<dbReference type="GO" id="GO:0070681">
    <property type="term" value="P:glutaminyl-tRNAGln biosynthesis via transamidation"/>
    <property type="evidence" value="ECO:0007669"/>
    <property type="project" value="TreeGrafter"/>
</dbReference>
<dbReference type="EC" id="6.3.5.-" evidence="1"/>
<dbReference type="Pfam" id="PF02686">
    <property type="entry name" value="GatC"/>
    <property type="match status" value="1"/>
</dbReference>
<dbReference type="Proteomes" id="UP000196581">
    <property type="component" value="Unassembled WGS sequence"/>
</dbReference>
<keyword evidence="2" id="KW-0808">Transferase</keyword>
<comment type="subunit">
    <text evidence="1">Heterotrimer of A, B and C subunits.</text>
</comment>
<dbReference type="EMBL" id="FWFF01000017">
    <property type="protein sequence ID" value="SLM99016.1"/>
    <property type="molecule type" value="Genomic_DNA"/>
</dbReference>
<name>A0A1X6XIN4_9MICO</name>
<proteinExistence type="inferred from homology"/>
<dbReference type="GO" id="GO:0005524">
    <property type="term" value="F:ATP binding"/>
    <property type="evidence" value="ECO:0007669"/>
    <property type="project" value="UniProtKB-KW"/>
</dbReference>
<dbReference type="InterPro" id="IPR036113">
    <property type="entry name" value="Asp/Glu-ADT_sf_sub_c"/>
</dbReference>
<dbReference type="NCBIfam" id="TIGR00135">
    <property type="entry name" value="gatC"/>
    <property type="match status" value="1"/>
</dbReference>